<feature type="coiled-coil region" evidence="1">
    <location>
        <begin position="247"/>
        <end position="281"/>
    </location>
</feature>
<feature type="region of interest" description="Disordered" evidence="2">
    <location>
        <begin position="65"/>
        <end position="87"/>
    </location>
</feature>
<feature type="region of interest" description="Disordered" evidence="2">
    <location>
        <begin position="673"/>
        <end position="723"/>
    </location>
</feature>
<dbReference type="GO" id="GO:1902017">
    <property type="term" value="P:regulation of cilium assembly"/>
    <property type="evidence" value="ECO:0007669"/>
    <property type="project" value="InterPro"/>
</dbReference>
<gene>
    <name evidence="3" type="ORF">GDO78_018574</name>
</gene>
<feature type="region of interest" description="Disordered" evidence="2">
    <location>
        <begin position="309"/>
        <end position="335"/>
    </location>
</feature>
<feature type="compositionally biased region" description="Basic and acidic residues" evidence="2">
    <location>
        <begin position="677"/>
        <end position="686"/>
    </location>
</feature>
<dbReference type="InterPro" id="IPR038923">
    <property type="entry name" value="Centrobin"/>
</dbReference>
<evidence type="ECO:0000256" key="2">
    <source>
        <dbReference type="SAM" id="MobiDB-lite"/>
    </source>
</evidence>
<feature type="region of interest" description="Disordered" evidence="2">
    <location>
        <begin position="187"/>
        <end position="213"/>
    </location>
</feature>
<reference evidence="3" key="1">
    <citation type="thesis" date="2020" institute="ProQuest LLC" country="789 East Eisenhower Parkway, Ann Arbor, MI, USA">
        <title>Comparative Genomics and Chromosome Evolution.</title>
        <authorList>
            <person name="Mudd A.B."/>
        </authorList>
    </citation>
    <scope>NUCLEOTIDE SEQUENCE</scope>
    <source>
        <strain evidence="3">HN-11 Male</strain>
        <tissue evidence="3">Kidney and liver</tissue>
    </source>
</reference>
<evidence type="ECO:0000313" key="3">
    <source>
        <dbReference type="EMBL" id="KAG9470222.1"/>
    </source>
</evidence>
<dbReference type="GO" id="GO:0051299">
    <property type="term" value="P:centrosome separation"/>
    <property type="evidence" value="ECO:0007669"/>
    <property type="project" value="TreeGrafter"/>
</dbReference>
<feature type="region of interest" description="Disordered" evidence="2">
    <location>
        <begin position="374"/>
        <end position="413"/>
    </location>
</feature>
<feature type="coiled-coil region" evidence="1">
    <location>
        <begin position="565"/>
        <end position="606"/>
    </location>
</feature>
<feature type="compositionally biased region" description="Basic and acidic residues" evidence="2">
    <location>
        <begin position="143"/>
        <end position="160"/>
    </location>
</feature>
<dbReference type="GO" id="GO:0007099">
    <property type="term" value="P:centriole replication"/>
    <property type="evidence" value="ECO:0007669"/>
    <property type="project" value="InterPro"/>
</dbReference>
<feature type="compositionally biased region" description="Low complexity" evidence="2">
    <location>
        <begin position="65"/>
        <end position="77"/>
    </location>
</feature>
<proteinExistence type="predicted"/>
<dbReference type="PANTHER" id="PTHR34439">
    <property type="entry name" value="CENTROBIN"/>
    <property type="match status" value="1"/>
</dbReference>
<keyword evidence="4" id="KW-1185">Reference proteome</keyword>
<sequence>MVPALLVWCWRRTDTSPSLYYYMSNTCSPVSPPASCLSLFMALLHAFSLQDASLLSGIEPLPLSSPTSPHHSITTLSSPPPLLLSPSTSLRRAVSSEVTAQLYASLRRSQEVDEEEESEEIHRASRRTELAQGPAMTSEVEDELSRRLQEGDEASERKEPSPYISQMESLRCHLKNMLTLRSTAPPYGEAQEKRLEQQSDATSTLLSARPDQDLSPPLSLAGLEGLFPRYSTLYNAPLPDLQLRETLEKETARRKHLERHIQNLQNEMLELQQRVSVMLAADRRKDSMIQQLDQTLALVVGGWKQQELQREESTRHLRQEKEEMEQARTRDQETVTRVEQQLAAALESLEREKNATKEQQIELQGLADEQTARVSRLQEELEAEEEAREQGSRELEALQQRMQEQQSSWEEREQELQEECRRVQERGMRELEEEKARSQQEIQKSQQLQLALNALQGDVRRLEHELQTSHRERDTLQMELNLEKARNESEKVRIDSEHKMRLEEVITERLSALHEESAQHLCTVREHHRKQLLELTSQHEAELCAQMSQFKSELQERERRHRDIAMDLELRFSRSEERCQELSRSLRRLESERAEMLSQLQDVMKSHWSQALQVLTAKVPSESFSSVVPHQQTETSEQWTSQLMREGVYGEETSVHATQGIVGTGNRTGIANRHLKKSTDSHKETDGQIQRGGLQITTCGSQHVEDGQETKPVDGRNLTDSSGSDLINFSRIMDNKSQSITASSPVKELSLRFMGDGAHMSNQDVIGSKPGVQAAPSDIKLSSNIPLGKTPRAEDATSLYNGGTFKAGDLQTLQEVIASETIRKYIAGQHMREPYDQLVLDKCQNLFYPEMTNFNTIGTDQSKNTSGHSMIRNEMIRPKDSSSLQIDGIYQALMGRGQQMPLTEKAIVSHTVNTQFNSPGAYPFTSGGKQAPNLRNSTTVQTQNDTNRITIGGSSQLKEYSNPATHSSLDHTPLTIPNLSPISKVFFQGHRHEFTIPSAYQENLGSSNQPSHKVSAPEETFYPMQVEELSQSFSSQRGFFPLEPHPDGTMSTILPQTSPEHPFYEEPSIIPRETPSNWEGGDQAIPNPILQYYIRMLLDRTPGDPLNELDKGLFHVNPDMMELSQSLESRRNQPLLRSEEKEQEVSKLPTNPKRNPAKGPEVVKKEVLSNQRRPGPPKPLKRVSVRGGRTGIWK</sequence>
<feature type="region of interest" description="Disordered" evidence="2">
    <location>
        <begin position="106"/>
        <end position="165"/>
    </location>
</feature>
<dbReference type="AlphaFoldDB" id="A0A8J6EJ00"/>
<dbReference type="Proteomes" id="UP000770717">
    <property type="component" value="Unassembled WGS sequence"/>
</dbReference>
<feature type="compositionally biased region" description="Low complexity" evidence="2">
    <location>
        <begin position="397"/>
        <end position="408"/>
    </location>
</feature>
<evidence type="ECO:0008006" key="5">
    <source>
        <dbReference type="Google" id="ProtNLM"/>
    </source>
</evidence>
<accession>A0A8J6EJ00</accession>
<name>A0A8J6EJ00_ELECQ</name>
<dbReference type="OrthoDB" id="8190486at2759"/>
<organism evidence="3 4">
    <name type="scientific">Eleutherodactylus coqui</name>
    <name type="common">Puerto Rican coqui</name>
    <dbReference type="NCBI Taxonomy" id="57060"/>
    <lineage>
        <taxon>Eukaryota</taxon>
        <taxon>Metazoa</taxon>
        <taxon>Chordata</taxon>
        <taxon>Craniata</taxon>
        <taxon>Vertebrata</taxon>
        <taxon>Euteleostomi</taxon>
        <taxon>Amphibia</taxon>
        <taxon>Batrachia</taxon>
        <taxon>Anura</taxon>
        <taxon>Neobatrachia</taxon>
        <taxon>Hyloidea</taxon>
        <taxon>Eleutherodactylidae</taxon>
        <taxon>Eleutherodactylinae</taxon>
        <taxon>Eleutherodactylus</taxon>
        <taxon>Eleutherodactylus</taxon>
    </lineage>
</organism>
<dbReference type="GO" id="GO:0005814">
    <property type="term" value="C:centriole"/>
    <property type="evidence" value="ECO:0007669"/>
    <property type="project" value="TreeGrafter"/>
</dbReference>
<comment type="caution">
    <text evidence="3">The sequence shown here is derived from an EMBL/GenBank/DDBJ whole genome shotgun (WGS) entry which is preliminary data.</text>
</comment>
<evidence type="ECO:0000313" key="4">
    <source>
        <dbReference type="Proteomes" id="UP000770717"/>
    </source>
</evidence>
<dbReference type="GO" id="GO:0005813">
    <property type="term" value="C:centrosome"/>
    <property type="evidence" value="ECO:0007669"/>
    <property type="project" value="TreeGrafter"/>
</dbReference>
<feature type="compositionally biased region" description="Basic and acidic residues" evidence="2">
    <location>
        <begin position="120"/>
        <end position="129"/>
    </location>
</feature>
<evidence type="ECO:0000256" key="1">
    <source>
        <dbReference type="SAM" id="Coils"/>
    </source>
</evidence>
<dbReference type="PANTHER" id="PTHR34439:SF1">
    <property type="entry name" value="CENTROBIN"/>
    <property type="match status" value="1"/>
</dbReference>
<keyword evidence="1" id="KW-0175">Coiled coil</keyword>
<dbReference type="EMBL" id="WNTK01000335">
    <property type="protein sequence ID" value="KAG9470222.1"/>
    <property type="molecule type" value="Genomic_DNA"/>
</dbReference>
<protein>
    <recommendedName>
        <fullName evidence="5">Centrobin</fullName>
    </recommendedName>
</protein>
<feature type="compositionally biased region" description="Basic and acidic residues" evidence="2">
    <location>
        <begin position="703"/>
        <end position="714"/>
    </location>
</feature>
<feature type="region of interest" description="Disordered" evidence="2">
    <location>
        <begin position="1126"/>
        <end position="1194"/>
    </location>
</feature>
<dbReference type="GO" id="GO:1902410">
    <property type="term" value="P:mitotic cytokinetic process"/>
    <property type="evidence" value="ECO:0007669"/>
    <property type="project" value="TreeGrafter"/>
</dbReference>